<comment type="subunit">
    <text evidence="15">Dimer of heterotrimers each composed of an alpha, a beta and a gamma chain. Alpha and beta are catalytic chains; gamma chains are involved in binding the enzyme complex to the cytoplasmic membrane.</text>
</comment>
<keyword evidence="11 16" id="KW-0408">Iron</keyword>
<keyword evidence="3" id="KW-0813">Transport</keyword>
<feature type="domain" description="NarG-like" evidence="19">
    <location>
        <begin position="15"/>
        <end position="232"/>
    </location>
</feature>
<feature type="binding site" description="axial binding residue" evidence="16">
    <location>
        <position position="195"/>
    </location>
    <ligand>
        <name>heme b</name>
        <dbReference type="ChEBI" id="CHEBI:60344"/>
        <label>1</label>
    </ligand>
    <ligandPart>
        <name>Fe</name>
        <dbReference type="ChEBI" id="CHEBI:18248"/>
    </ligandPart>
</feature>
<dbReference type="GO" id="GO:0046872">
    <property type="term" value="F:metal ion binding"/>
    <property type="evidence" value="ECO:0007669"/>
    <property type="project" value="UniProtKB-KW"/>
</dbReference>
<evidence type="ECO:0000256" key="12">
    <source>
        <dbReference type="ARBA" id="ARBA00023063"/>
    </source>
</evidence>
<sequence length="265" mass="29848">MIELYDSFTAYLQGFLFGIYPYICMGVFLIGSLIRFDRDQYTWRSGSSQMLRARQLRLGSNLFHYSIIFLFFGHLIGLLTPHWGYEWAIRPETKQLLAVYSGGAAGIVCFVGLSLLLHRRLFDPRIRRTSTFADMAILVLLWVQLTLGLVTLPFSLGHEDAGIMLALAAWSQAILTFQARASELVIGLPFPYLAHLVLGMTLFLLTPFTRLVHIFSAPVWYLFRSWQIVRLRGGATARPGPVPRPGLAPVPAPVLAEQRPRVPAE</sequence>
<dbReference type="GO" id="GO:0009325">
    <property type="term" value="C:nitrate reductase complex"/>
    <property type="evidence" value="ECO:0007669"/>
    <property type="project" value="InterPro"/>
</dbReference>
<evidence type="ECO:0000259" key="19">
    <source>
        <dbReference type="Pfam" id="PF02665"/>
    </source>
</evidence>
<evidence type="ECO:0000313" key="21">
    <source>
        <dbReference type="Proteomes" id="UP000245765"/>
    </source>
</evidence>
<keyword evidence="10" id="KW-0560">Oxidoreductase</keyword>
<feature type="transmembrane region" description="Helical" evidence="18">
    <location>
        <begin position="62"/>
        <end position="85"/>
    </location>
</feature>
<dbReference type="FunFam" id="1.20.950.20:FF:000001">
    <property type="entry name" value="Respiratory nitrate reductase subunit gamma"/>
    <property type="match status" value="1"/>
</dbReference>
<keyword evidence="6 18" id="KW-0812">Transmembrane</keyword>
<feature type="region of interest" description="Disordered" evidence="17">
    <location>
        <begin position="240"/>
        <end position="265"/>
    </location>
</feature>
<keyword evidence="9 18" id="KW-1133">Transmembrane helix</keyword>
<evidence type="ECO:0000256" key="10">
    <source>
        <dbReference type="ARBA" id="ARBA00023002"/>
    </source>
</evidence>
<evidence type="ECO:0000256" key="9">
    <source>
        <dbReference type="ARBA" id="ARBA00022989"/>
    </source>
</evidence>
<feature type="binding site" description="axial binding residue" evidence="16">
    <location>
        <position position="64"/>
    </location>
    <ligand>
        <name>heme b</name>
        <dbReference type="ChEBI" id="CHEBI:60344"/>
        <label>1</label>
    </ligand>
    <ligandPart>
        <name>Fe</name>
        <dbReference type="ChEBI" id="CHEBI:18248"/>
    </ligandPart>
</feature>
<dbReference type="InterPro" id="IPR003816">
    <property type="entry name" value="Nitrate_red_gam"/>
</dbReference>
<dbReference type="InterPro" id="IPR051936">
    <property type="entry name" value="Heme-iron_electron_transfer"/>
</dbReference>
<evidence type="ECO:0000256" key="17">
    <source>
        <dbReference type="SAM" id="MobiDB-lite"/>
    </source>
</evidence>
<evidence type="ECO:0000256" key="7">
    <source>
        <dbReference type="ARBA" id="ARBA00022723"/>
    </source>
</evidence>
<feature type="binding site" description="axial binding residue" evidence="16">
    <location>
        <position position="213"/>
    </location>
    <ligand>
        <name>heme b</name>
        <dbReference type="ChEBI" id="CHEBI:60344"/>
        <label>1</label>
    </ligand>
    <ligandPart>
        <name>Fe</name>
        <dbReference type="ChEBI" id="CHEBI:18248"/>
    </ligandPart>
</feature>
<evidence type="ECO:0000256" key="16">
    <source>
        <dbReference type="PIRSR" id="PIRSR603816-1"/>
    </source>
</evidence>
<keyword evidence="7" id="KW-0479">Metal-binding</keyword>
<keyword evidence="8" id="KW-0249">Electron transport</keyword>
<proteinExistence type="predicted"/>
<dbReference type="GO" id="GO:0019645">
    <property type="term" value="P:anaerobic electron transport chain"/>
    <property type="evidence" value="ECO:0007669"/>
    <property type="project" value="TreeGrafter"/>
</dbReference>
<accession>A0A317FBK6</accession>
<evidence type="ECO:0000256" key="2">
    <source>
        <dbReference type="ARBA" id="ARBA00012500"/>
    </source>
</evidence>
<evidence type="ECO:0000313" key="20">
    <source>
        <dbReference type="EMBL" id="PWS35873.1"/>
    </source>
</evidence>
<dbReference type="InterPro" id="IPR036197">
    <property type="entry name" value="NarG-like_sf"/>
</dbReference>
<keyword evidence="13 18" id="KW-0472">Membrane</keyword>
<evidence type="ECO:0000256" key="5">
    <source>
        <dbReference type="ARBA" id="ARBA00022617"/>
    </source>
</evidence>
<dbReference type="InterPro" id="IPR023234">
    <property type="entry name" value="NarG-like_domain"/>
</dbReference>
<gene>
    <name evidence="20" type="primary">narI</name>
    <name evidence="20" type="ORF">DFH01_20100</name>
</gene>
<evidence type="ECO:0000256" key="13">
    <source>
        <dbReference type="ARBA" id="ARBA00023136"/>
    </source>
</evidence>
<keyword evidence="5 16" id="KW-0349">Heme</keyword>
<evidence type="ECO:0000256" key="8">
    <source>
        <dbReference type="ARBA" id="ARBA00022982"/>
    </source>
</evidence>
<evidence type="ECO:0000256" key="4">
    <source>
        <dbReference type="ARBA" id="ARBA00022475"/>
    </source>
</evidence>
<dbReference type="SUPFAM" id="SSF103501">
    <property type="entry name" value="Respiratory nitrate reductase 1 gamma chain"/>
    <property type="match status" value="1"/>
</dbReference>
<evidence type="ECO:0000256" key="1">
    <source>
        <dbReference type="ARBA" id="ARBA00004651"/>
    </source>
</evidence>
<dbReference type="NCBIfam" id="TIGR00351">
    <property type="entry name" value="narI"/>
    <property type="match status" value="1"/>
</dbReference>
<dbReference type="AlphaFoldDB" id="A0A317FBK6"/>
<feature type="transmembrane region" description="Helical" evidence="18">
    <location>
        <begin position="97"/>
        <end position="117"/>
    </location>
</feature>
<name>A0A317FBK6_9PROT</name>
<dbReference type="GO" id="GO:0042128">
    <property type="term" value="P:nitrate assimilation"/>
    <property type="evidence" value="ECO:0007669"/>
    <property type="project" value="UniProtKB-KW"/>
</dbReference>
<feature type="binding site" description="axial binding residue" evidence="16">
    <location>
        <position position="74"/>
    </location>
    <ligand>
        <name>heme b</name>
        <dbReference type="ChEBI" id="CHEBI:60344"/>
        <label>1</label>
    </ligand>
    <ligandPart>
        <name>Fe</name>
        <dbReference type="ChEBI" id="CHEBI:18248"/>
    </ligandPart>
</feature>
<comment type="subcellular location">
    <subcellularLocation>
        <location evidence="1">Cell membrane</location>
        <topology evidence="1">Multi-pass membrane protein</topology>
    </subcellularLocation>
</comment>
<feature type="transmembrane region" description="Helical" evidence="18">
    <location>
        <begin position="184"/>
        <end position="205"/>
    </location>
</feature>
<keyword evidence="21" id="KW-1185">Reference proteome</keyword>
<evidence type="ECO:0000256" key="14">
    <source>
        <dbReference type="ARBA" id="ARBA00048294"/>
    </source>
</evidence>
<feature type="compositionally biased region" description="Pro residues" evidence="17">
    <location>
        <begin position="240"/>
        <end position="252"/>
    </location>
</feature>
<keyword evidence="12" id="KW-0534">Nitrate assimilation</keyword>
<comment type="caution">
    <text evidence="20">The sequence shown here is derived from an EMBL/GenBank/DDBJ whole genome shotgun (WGS) entry which is preliminary data.</text>
</comment>
<dbReference type="EC" id="1.7.5.1" evidence="2"/>
<feature type="transmembrane region" description="Helical" evidence="18">
    <location>
        <begin position="12"/>
        <end position="34"/>
    </location>
</feature>
<comment type="catalytic activity">
    <reaction evidence="14">
        <text>nitrate + a quinol = a quinone + nitrite + H2O</text>
        <dbReference type="Rhea" id="RHEA:56144"/>
        <dbReference type="ChEBI" id="CHEBI:15377"/>
        <dbReference type="ChEBI" id="CHEBI:16301"/>
        <dbReference type="ChEBI" id="CHEBI:17632"/>
        <dbReference type="ChEBI" id="CHEBI:24646"/>
        <dbReference type="ChEBI" id="CHEBI:132124"/>
        <dbReference type="EC" id="1.7.5.1"/>
    </reaction>
</comment>
<evidence type="ECO:0000256" key="6">
    <source>
        <dbReference type="ARBA" id="ARBA00022692"/>
    </source>
</evidence>
<dbReference type="GO" id="GO:0005886">
    <property type="term" value="C:plasma membrane"/>
    <property type="evidence" value="ECO:0007669"/>
    <property type="project" value="UniProtKB-SubCell"/>
</dbReference>
<keyword evidence="4" id="KW-1003">Cell membrane</keyword>
<dbReference type="Pfam" id="PF02665">
    <property type="entry name" value="Nitrate_red_gam"/>
    <property type="match status" value="1"/>
</dbReference>
<dbReference type="GO" id="GO:0009055">
    <property type="term" value="F:electron transfer activity"/>
    <property type="evidence" value="ECO:0007669"/>
    <property type="project" value="TreeGrafter"/>
</dbReference>
<protein>
    <recommendedName>
        <fullName evidence="2">nitrate reductase (quinone)</fullName>
        <ecNumber evidence="2">1.7.5.1</ecNumber>
    </recommendedName>
</protein>
<evidence type="ECO:0000256" key="3">
    <source>
        <dbReference type="ARBA" id="ARBA00022448"/>
    </source>
</evidence>
<dbReference type="Proteomes" id="UP000245765">
    <property type="component" value="Unassembled WGS sequence"/>
</dbReference>
<dbReference type="RefSeq" id="WP_109872239.1">
    <property type="nucleotide sequence ID" value="NZ_QGNA01000004.1"/>
</dbReference>
<evidence type="ECO:0000256" key="15">
    <source>
        <dbReference type="ARBA" id="ARBA00063882"/>
    </source>
</evidence>
<dbReference type="GO" id="GO:0160182">
    <property type="term" value="F:nitrate reductase (quinone) activity"/>
    <property type="evidence" value="ECO:0007669"/>
    <property type="project" value="UniProtKB-EC"/>
</dbReference>
<feature type="transmembrane region" description="Helical" evidence="18">
    <location>
        <begin position="137"/>
        <end position="155"/>
    </location>
</feature>
<dbReference type="PANTHER" id="PTHR30598:SF3">
    <property type="entry name" value="RESPIRATORY NITRATE REDUCTASE 1 GAMMA CHAIN"/>
    <property type="match status" value="1"/>
</dbReference>
<evidence type="ECO:0000256" key="18">
    <source>
        <dbReference type="SAM" id="Phobius"/>
    </source>
</evidence>
<dbReference type="EMBL" id="QGNA01000004">
    <property type="protein sequence ID" value="PWS35873.1"/>
    <property type="molecule type" value="Genomic_DNA"/>
</dbReference>
<evidence type="ECO:0000256" key="11">
    <source>
        <dbReference type="ARBA" id="ARBA00023004"/>
    </source>
</evidence>
<reference evidence="21" key="1">
    <citation type="submission" date="2018-05" db="EMBL/GenBank/DDBJ databases">
        <authorList>
            <person name="Du Z."/>
            <person name="Wang X."/>
        </authorList>
    </citation>
    <scope>NUCLEOTIDE SEQUENCE [LARGE SCALE GENOMIC DNA]</scope>
    <source>
        <strain evidence="21">CQN31</strain>
    </source>
</reference>
<dbReference type="Gene3D" id="1.20.950.20">
    <property type="entry name" value="Transmembrane di-heme cytochromes, Chain C"/>
    <property type="match status" value="1"/>
</dbReference>
<organism evidence="20 21">
    <name type="scientific">Falsiroseomonas bella</name>
    <dbReference type="NCBI Taxonomy" id="2184016"/>
    <lineage>
        <taxon>Bacteria</taxon>
        <taxon>Pseudomonadati</taxon>
        <taxon>Pseudomonadota</taxon>
        <taxon>Alphaproteobacteria</taxon>
        <taxon>Acetobacterales</taxon>
        <taxon>Roseomonadaceae</taxon>
        <taxon>Falsiroseomonas</taxon>
    </lineage>
</organism>
<dbReference type="PANTHER" id="PTHR30598">
    <property type="entry name" value="NITRATE REDUCTASE PRIVATE CHAPERONE, REDOX ENZYME MATURATION PROTEIN REMP FAMILY"/>
    <property type="match status" value="1"/>
</dbReference>
<dbReference type="GO" id="GO:0020037">
    <property type="term" value="F:heme binding"/>
    <property type="evidence" value="ECO:0007669"/>
    <property type="project" value="TreeGrafter"/>
</dbReference>
<dbReference type="OrthoDB" id="9788113at2"/>